<dbReference type="EMBL" id="CAVNYO010000424">
    <property type="protein sequence ID" value="CAK5278663.1"/>
    <property type="molecule type" value="Genomic_DNA"/>
</dbReference>
<gene>
    <name evidence="3" type="ORF">MYCIT1_LOCUS28150</name>
</gene>
<dbReference type="SUPFAM" id="SSF51735">
    <property type="entry name" value="NAD(P)-binding Rossmann-fold domains"/>
    <property type="match status" value="1"/>
</dbReference>
<keyword evidence="2" id="KW-0560">Oxidoreductase</keyword>
<evidence type="ECO:0000256" key="1">
    <source>
        <dbReference type="ARBA" id="ARBA00006484"/>
    </source>
</evidence>
<dbReference type="PANTHER" id="PTHR24320:SF283">
    <property type="entry name" value="RETINOL DEHYDROGENASE 11"/>
    <property type="match status" value="1"/>
</dbReference>
<dbReference type="GO" id="GO:0016491">
    <property type="term" value="F:oxidoreductase activity"/>
    <property type="evidence" value="ECO:0007669"/>
    <property type="project" value="UniProtKB-KW"/>
</dbReference>
<dbReference type="InterPro" id="IPR002347">
    <property type="entry name" value="SDR_fam"/>
</dbReference>
<comment type="caution">
    <text evidence="3">The sequence shown here is derived from an EMBL/GenBank/DDBJ whole genome shotgun (WGS) entry which is preliminary data.</text>
</comment>
<evidence type="ECO:0000313" key="3">
    <source>
        <dbReference type="EMBL" id="CAK5278663.1"/>
    </source>
</evidence>
<evidence type="ECO:0000313" key="4">
    <source>
        <dbReference type="Proteomes" id="UP001295794"/>
    </source>
</evidence>
<evidence type="ECO:0000256" key="2">
    <source>
        <dbReference type="ARBA" id="ARBA00023002"/>
    </source>
</evidence>
<dbReference type="AlphaFoldDB" id="A0AAD2Q5K2"/>
<name>A0AAD2Q5K2_9AGAR</name>
<dbReference type="Gene3D" id="3.40.50.720">
    <property type="entry name" value="NAD(P)-binding Rossmann-like Domain"/>
    <property type="match status" value="1"/>
</dbReference>
<protein>
    <submittedName>
        <fullName evidence="3">Uncharacterized protein</fullName>
    </submittedName>
</protein>
<dbReference type="InterPro" id="IPR036291">
    <property type="entry name" value="NAD(P)-bd_dom_sf"/>
</dbReference>
<organism evidence="3 4">
    <name type="scientific">Mycena citricolor</name>
    <dbReference type="NCBI Taxonomy" id="2018698"/>
    <lineage>
        <taxon>Eukaryota</taxon>
        <taxon>Fungi</taxon>
        <taxon>Dikarya</taxon>
        <taxon>Basidiomycota</taxon>
        <taxon>Agaricomycotina</taxon>
        <taxon>Agaricomycetes</taxon>
        <taxon>Agaricomycetidae</taxon>
        <taxon>Agaricales</taxon>
        <taxon>Marasmiineae</taxon>
        <taxon>Mycenaceae</taxon>
        <taxon>Mycena</taxon>
    </lineage>
</organism>
<dbReference type="PANTHER" id="PTHR24320">
    <property type="entry name" value="RETINOL DEHYDROGENASE"/>
    <property type="match status" value="1"/>
</dbReference>
<sequence>MSYPTFDFHSTAENVATAFADRIRGTNVIVTGTSLNGIGFETAQAIARHANLVVITGYNGERLKLTEAAIKKEVPHANIRTLILNLSSLAAVRIAAAEVNAYEEPIHVLINNAAAPIGPFKLTVDGLENQMATDHLGPFLFTSLIAPKILAAQTADFTPRVVFVSSAGHVRGKGVDFRTLGQPDPETYEAFDAYFQAKSANALTAAELSRRSGGKITSYSLHPGAVATNINAKPESLEAFKALGILFADGQPNTRDYTWKTIPEGAATSVAAAFDPRLEACPGAYLNDSNVATDQLAAHTADPSNAAQLWDLSEEIVGTKFDFE</sequence>
<reference evidence="3" key="1">
    <citation type="submission" date="2023-11" db="EMBL/GenBank/DDBJ databases">
        <authorList>
            <person name="De Vega J J."/>
            <person name="De Vega J J."/>
        </authorList>
    </citation>
    <scope>NUCLEOTIDE SEQUENCE</scope>
</reference>
<comment type="similarity">
    <text evidence="1">Belongs to the short-chain dehydrogenases/reductases (SDR) family.</text>
</comment>
<dbReference type="Pfam" id="PF00106">
    <property type="entry name" value="adh_short"/>
    <property type="match status" value="1"/>
</dbReference>
<accession>A0AAD2Q5K2</accession>
<proteinExistence type="inferred from homology"/>
<keyword evidence="4" id="KW-1185">Reference proteome</keyword>
<dbReference type="Proteomes" id="UP001295794">
    <property type="component" value="Unassembled WGS sequence"/>
</dbReference>